<dbReference type="PATRIC" id="fig|1227493.4.peg.405"/>
<organism evidence="3 4">
    <name type="scientific">Natrialba hulunbeirensis JCM 10989</name>
    <dbReference type="NCBI Taxonomy" id="1227493"/>
    <lineage>
        <taxon>Archaea</taxon>
        <taxon>Methanobacteriati</taxon>
        <taxon>Methanobacteriota</taxon>
        <taxon>Stenosarchaea group</taxon>
        <taxon>Halobacteria</taxon>
        <taxon>Halobacteriales</taxon>
        <taxon>Natrialbaceae</taxon>
        <taxon>Natrialba</taxon>
    </lineage>
</organism>
<dbReference type="GO" id="GO:0003677">
    <property type="term" value="F:DNA binding"/>
    <property type="evidence" value="ECO:0007669"/>
    <property type="project" value="InterPro"/>
</dbReference>
<keyword evidence="4" id="KW-1185">Reference proteome</keyword>
<protein>
    <submittedName>
        <fullName evidence="3">XerC/D-like integrase</fullName>
    </submittedName>
</protein>
<dbReference type="STRING" id="1227493.C483_02106"/>
<dbReference type="Proteomes" id="UP000011519">
    <property type="component" value="Unassembled WGS sequence"/>
</dbReference>
<sequence>MDEIVSELTREVIGPRKLIILREDLKRFETFMIQGGKAPNQSGLADSTVNNYLSRIDQIYRAGWAVIGKKQVPLTPDIADQVEASLAEDQFKKSNGESYSPSSKRKFQNTLKKYFEYRAENGGRKWEPEYDFEETASRTRDYFKRDERSELRDASISHDQLPHYSSVSPEERARTKRYLAQKTGVPKKDITREIWNEHRESLKIPSLVFTSLDAALRPIEVNQSTEDWLRLDTQELHIPKENSSKGRENWHVSLSSKTAQINREWMQQRDCKPKYDGRDEIWLNRQGNPYCSKTLCDLLNTLLEQTDIDTSNRDLSWYSIRHSTGTYMTEVGDMAQASEQLRHDSFQTTKRYYHSSVEERSNTLEEI</sequence>
<dbReference type="InterPro" id="IPR011010">
    <property type="entry name" value="DNA_brk_join_enz"/>
</dbReference>
<proteinExistence type="predicted"/>
<dbReference type="CDD" id="cd00397">
    <property type="entry name" value="DNA_BRE_C"/>
    <property type="match status" value="1"/>
</dbReference>
<evidence type="ECO:0000256" key="1">
    <source>
        <dbReference type="ARBA" id="ARBA00023172"/>
    </source>
</evidence>
<dbReference type="EMBL" id="AOIM01000009">
    <property type="protein sequence ID" value="ELY95119.1"/>
    <property type="molecule type" value="Genomic_DNA"/>
</dbReference>
<dbReference type="PROSITE" id="PS51898">
    <property type="entry name" value="TYR_RECOMBINASE"/>
    <property type="match status" value="1"/>
</dbReference>
<keyword evidence="1" id="KW-0233">DNA recombination</keyword>
<name>M0A9C1_9EURY</name>
<evidence type="ECO:0000313" key="3">
    <source>
        <dbReference type="EMBL" id="ELY95119.1"/>
    </source>
</evidence>
<accession>M0A9C1</accession>
<evidence type="ECO:0000313" key="4">
    <source>
        <dbReference type="Proteomes" id="UP000011519"/>
    </source>
</evidence>
<dbReference type="SUPFAM" id="SSF56349">
    <property type="entry name" value="DNA breaking-rejoining enzymes"/>
    <property type="match status" value="1"/>
</dbReference>
<dbReference type="Pfam" id="PF00589">
    <property type="entry name" value="Phage_integrase"/>
    <property type="match status" value="1"/>
</dbReference>
<evidence type="ECO:0000259" key="2">
    <source>
        <dbReference type="PROSITE" id="PS51898"/>
    </source>
</evidence>
<gene>
    <name evidence="3" type="ORF">C483_02106</name>
</gene>
<dbReference type="GO" id="GO:0006310">
    <property type="term" value="P:DNA recombination"/>
    <property type="evidence" value="ECO:0007669"/>
    <property type="project" value="UniProtKB-KW"/>
</dbReference>
<dbReference type="InterPro" id="IPR013762">
    <property type="entry name" value="Integrase-like_cat_sf"/>
</dbReference>
<dbReference type="InterPro" id="IPR002104">
    <property type="entry name" value="Integrase_catalytic"/>
</dbReference>
<dbReference type="Gene3D" id="1.10.443.10">
    <property type="entry name" value="Intergrase catalytic core"/>
    <property type="match status" value="1"/>
</dbReference>
<dbReference type="GO" id="GO:0015074">
    <property type="term" value="P:DNA integration"/>
    <property type="evidence" value="ECO:0007669"/>
    <property type="project" value="InterPro"/>
</dbReference>
<dbReference type="AlphaFoldDB" id="M0A9C1"/>
<dbReference type="OrthoDB" id="330648at2157"/>
<feature type="domain" description="Tyr recombinase" evidence="2">
    <location>
        <begin position="185"/>
        <end position="365"/>
    </location>
</feature>
<comment type="caution">
    <text evidence="3">The sequence shown here is derived from an EMBL/GenBank/DDBJ whole genome shotgun (WGS) entry which is preliminary data.</text>
</comment>
<reference evidence="3 4" key="1">
    <citation type="journal article" date="2014" name="PLoS Genet.">
        <title>Phylogenetically driven sequencing of extremely halophilic archaea reveals strategies for static and dynamic osmo-response.</title>
        <authorList>
            <person name="Becker E.A."/>
            <person name="Seitzer P.M."/>
            <person name="Tritt A."/>
            <person name="Larsen D."/>
            <person name="Krusor M."/>
            <person name="Yao A.I."/>
            <person name="Wu D."/>
            <person name="Madern D."/>
            <person name="Eisen J.A."/>
            <person name="Darling A.E."/>
            <person name="Facciotti M.T."/>
        </authorList>
    </citation>
    <scope>NUCLEOTIDE SEQUENCE [LARGE SCALE GENOMIC DNA]</scope>
    <source>
        <strain evidence="3 4">JCM 10989</strain>
    </source>
</reference>
<dbReference type="RefSeq" id="WP_006651680.1">
    <property type="nucleotide sequence ID" value="NZ_AOIM01000009.1"/>
</dbReference>